<comment type="caution">
    <text evidence="17">The sequence shown here is derived from an EMBL/GenBank/DDBJ whole genome shotgun (WGS) entry which is preliminary data.</text>
</comment>
<comment type="subunit">
    <text evidence="3 14">Acetyl-CoA carboxylase is a heterohexamer of biotin carboxyl carrier protein, biotin carboxylase and the two subunits of carboxyl transferase in a 2:2 complex.</text>
</comment>
<dbReference type="InterPro" id="IPR005481">
    <property type="entry name" value="BC-like_N"/>
</dbReference>
<dbReference type="NCBIfam" id="NF006367">
    <property type="entry name" value="PRK08591.1"/>
    <property type="match status" value="1"/>
</dbReference>
<dbReference type="PANTHER" id="PTHR48095">
    <property type="entry name" value="PYRUVATE CARBOXYLASE SUBUNIT A"/>
    <property type="match status" value="1"/>
</dbReference>
<comment type="catalytic activity">
    <reaction evidence="12 14">
        <text>N(6)-biotinyl-L-lysyl-[protein] + hydrogencarbonate + ATP = N(6)-carboxybiotinyl-L-lysyl-[protein] + ADP + phosphate + H(+)</text>
        <dbReference type="Rhea" id="RHEA:13501"/>
        <dbReference type="Rhea" id="RHEA-COMP:10505"/>
        <dbReference type="Rhea" id="RHEA-COMP:10506"/>
        <dbReference type="ChEBI" id="CHEBI:15378"/>
        <dbReference type="ChEBI" id="CHEBI:17544"/>
        <dbReference type="ChEBI" id="CHEBI:30616"/>
        <dbReference type="ChEBI" id="CHEBI:43474"/>
        <dbReference type="ChEBI" id="CHEBI:83144"/>
        <dbReference type="ChEBI" id="CHEBI:83145"/>
        <dbReference type="ChEBI" id="CHEBI:456216"/>
        <dbReference type="EC" id="6.3.4.14"/>
    </reaction>
</comment>
<dbReference type="Pfam" id="PF02786">
    <property type="entry name" value="CPSase_L_D2"/>
    <property type="match status" value="1"/>
</dbReference>
<keyword evidence="14" id="KW-0275">Fatty acid biosynthesis</keyword>
<accession>A0AA43UCV8</accession>
<dbReference type="InterPro" id="IPR005479">
    <property type="entry name" value="CPAse_ATP-bd"/>
</dbReference>
<evidence type="ECO:0000259" key="16">
    <source>
        <dbReference type="PROSITE" id="PS50979"/>
    </source>
</evidence>
<evidence type="ECO:0000256" key="10">
    <source>
        <dbReference type="ARBA" id="ARBA00023211"/>
    </source>
</evidence>
<evidence type="ECO:0000256" key="9">
    <source>
        <dbReference type="ARBA" id="ARBA00022842"/>
    </source>
</evidence>
<dbReference type="PROSITE" id="PS50975">
    <property type="entry name" value="ATP_GRASP"/>
    <property type="match status" value="1"/>
</dbReference>
<keyword evidence="8 13" id="KW-0067">ATP-binding</keyword>
<dbReference type="Pfam" id="PF00289">
    <property type="entry name" value="Biotin_carb_N"/>
    <property type="match status" value="1"/>
</dbReference>
<dbReference type="InterPro" id="IPR051602">
    <property type="entry name" value="ACC_Biotin_Carboxylase"/>
</dbReference>
<dbReference type="EMBL" id="JAUNQW010000017">
    <property type="protein sequence ID" value="MDO5457613.1"/>
    <property type="molecule type" value="Genomic_DNA"/>
</dbReference>
<dbReference type="Proteomes" id="UP001171751">
    <property type="component" value="Unassembled WGS sequence"/>
</dbReference>
<evidence type="ECO:0000256" key="2">
    <source>
        <dbReference type="ARBA" id="ARBA00004956"/>
    </source>
</evidence>
<keyword evidence="18" id="KW-1185">Reference proteome</keyword>
<evidence type="ECO:0000313" key="18">
    <source>
        <dbReference type="Proteomes" id="UP001171751"/>
    </source>
</evidence>
<keyword evidence="14" id="KW-0276">Fatty acid metabolism</keyword>
<reference evidence="17" key="1">
    <citation type="submission" date="2023-07" db="EMBL/GenBank/DDBJ databases">
        <title>Between Cages and Wild: Unraveling the Impact of Captivity on Animal Microbiomes and Antimicrobial Resistance.</title>
        <authorList>
            <person name="Schmartz G.P."/>
            <person name="Rehner J."/>
            <person name="Schuff M.J."/>
            <person name="Becker S.L."/>
            <person name="Kravczyk M."/>
            <person name="Gurevich A."/>
            <person name="Francke R."/>
            <person name="Mueller R."/>
            <person name="Keller V."/>
            <person name="Keller A."/>
        </authorList>
    </citation>
    <scope>NUCLEOTIDE SEQUENCE</scope>
    <source>
        <strain evidence="17">S39M_St_73</strain>
    </source>
</reference>
<dbReference type="Pfam" id="PF02785">
    <property type="entry name" value="Biotin_carb_C"/>
    <property type="match status" value="1"/>
</dbReference>
<keyword evidence="9" id="KW-0460">Magnesium</keyword>
<dbReference type="PROSITE" id="PS00867">
    <property type="entry name" value="CPSASE_2"/>
    <property type="match status" value="1"/>
</dbReference>
<dbReference type="AlphaFoldDB" id="A0AA43UCV8"/>
<evidence type="ECO:0000256" key="4">
    <source>
        <dbReference type="ARBA" id="ARBA00013263"/>
    </source>
</evidence>
<evidence type="ECO:0000256" key="5">
    <source>
        <dbReference type="ARBA" id="ARBA00022598"/>
    </source>
</evidence>
<evidence type="ECO:0000256" key="7">
    <source>
        <dbReference type="ARBA" id="ARBA00022741"/>
    </source>
</evidence>
<dbReference type="SUPFAM" id="SSF56059">
    <property type="entry name" value="Glutathione synthetase ATP-binding domain-like"/>
    <property type="match status" value="1"/>
</dbReference>
<dbReference type="SMART" id="SM00878">
    <property type="entry name" value="Biotin_carb_C"/>
    <property type="match status" value="1"/>
</dbReference>
<evidence type="ECO:0000256" key="6">
    <source>
        <dbReference type="ARBA" id="ARBA00022723"/>
    </source>
</evidence>
<dbReference type="InterPro" id="IPR011764">
    <property type="entry name" value="Biotin_carboxylation_dom"/>
</dbReference>
<keyword evidence="14" id="KW-0444">Lipid biosynthesis</keyword>
<evidence type="ECO:0000256" key="8">
    <source>
        <dbReference type="ARBA" id="ARBA00022840"/>
    </source>
</evidence>
<evidence type="ECO:0000256" key="11">
    <source>
        <dbReference type="ARBA" id="ARBA00023267"/>
    </source>
</evidence>
<dbReference type="NCBIfam" id="TIGR00514">
    <property type="entry name" value="accC"/>
    <property type="match status" value="1"/>
</dbReference>
<evidence type="ECO:0000259" key="15">
    <source>
        <dbReference type="PROSITE" id="PS50975"/>
    </source>
</evidence>
<comment type="pathway">
    <text evidence="2 14">Lipid metabolism; malonyl-CoA biosynthesis; malonyl-CoA from acetyl-CoA: step 1/1.</text>
</comment>
<dbReference type="SUPFAM" id="SSF51246">
    <property type="entry name" value="Rudiment single hybrid motif"/>
    <property type="match status" value="1"/>
</dbReference>
<keyword evidence="14" id="KW-0443">Lipid metabolism</keyword>
<dbReference type="InterPro" id="IPR011761">
    <property type="entry name" value="ATP-grasp"/>
</dbReference>
<dbReference type="FunFam" id="3.30.1490.20:FF:000018">
    <property type="entry name" value="Biotin carboxylase"/>
    <property type="match status" value="1"/>
</dbReference>
<gene>
    <name evidence="17" type="primary">accC</name>
    <name evidence="17" type="ORF">Q4F26_04630</name>
</gene>
<keyword evidence="10" id="KW-0464">Manganese</keyword>
<protein>
    <recommendedName>
        <fullName evidence="4 14">Biotin carboxylase</fullName>
        <ecNumber evidence="4 14">6.3.4.14</ecNumber>
    </recommendedName>
    <alternativeName>
        <fullName evidence="14">Acetyl-coenzyme A carboxylase biotin carboxylase subunit A</fullName>
    </alternativeName>
</protein>
<evidence type="ECO:0000256" key="12">
    <source>
        <dbReference type="ARBA" id="ARBA00048600"/>
    </source>
</evidence>
<feature type="domain" description="ATP-grasp" evidence="15">
    <location>
        <begin position="119"/>
        <end position="317"/>
    </location>
</feature>
<comment type="function">
    <text evidence="1 14">This protein is a component of the acetyl coenzyme A carboxylase complex; first, biotin carboxylase catalyzes the carboxylation of the carrier protein and then the transcarboxylase transfers the carboxyl group to form malonyl-CoA.</text>
</comment>
<evidence type="ECO:0000256" key="1">
    <source>
        <dbReference type="ARBA" id="ARBA00003761"/>
    </source>
</evidence>
<evidence type="ECO:0000256" key="3">
    <source>
        <dbReference type="ARBA" id="ARBA00011750"/>
    </source>
</evidence>
<dbReference type="GO" id="GO:0046872">
    <property type="term" value="F:metal ion binding"/>
    <property type="evidence" value="ECO:0007669"/>
    <property type="project" value="UniProtKB-KW"/>
</dbReference>
<evidence type="ECO:0000256" key="14">
    <source>
        <dbReference type="RuleBase" id="RU365063"/>
    </source>
</evidence>
<dbReference type="InterPro" id="IPR005482">
    <property type="entry name" value="Biotin_COase_C"/>
</dbReference>
<organism evidence="17 18">
    <name type="scientific">Atopococcus tabaci</name>
    <dbReference type="NCBI Taxonomy" id="269774"/>
    <lineage>
        <taxon>Bacteria</taxon>
        <taxon>Bacillati</taxon>
        <taxon>Bacillota</taxon>
        <taxon>Bacilli</taxon>
        <taxon>Lactobacillales</taxon>
        <taxon>Carnobacteriaceae</taxon>
        <taxon>Atopococcus</taxon>
    </lineage>
</organism>
<dbReference type="GO" id="GO:0004075">
    <property type="term" value="F:biotin carboxylase activity"/>
    <property type="evidence" value="ECO:0007669"/>
    <property type="project" value="UniProtKB-EC"/>
</dbReference>
<dbReference type="PROSITE" id="PS50979">
    <property type="entry name" value="BC"/>
    <property type="match status" value="1"/>
</dbReference>
<dbReference type="SUPFAM" id="SSF52440">
    <property type="entry name" value="PreATP-grasp domain"/>
    <property type="match status" value="1"/>
</dbReference>
<sequence>MKKVLIANRGEIAVRIIQSLKELNIQSVAIYSTVDKDSLHVALADESYCIGPAATSESYLDIKKILQVAKASEADAIHPGYGFLAESEEFARACEKEGIIFIGPTADTIELMGDKSQAKATAEENGLPVVPGSDGIVRSRAHAHQVAESIGFPLVVKAVSGGGGKGMRIVQYPETFDRLYSEAKKEAENAFGDQRVYIEKFIQDARHIEVQILGDGRGHAVHLYERDCTIQNHNQKLIEEAPASILDEETRADILETTADFARNINYRSAGTVEFLYLPSENAFYFMEMNTRIQVEHCVTEMITGIDIVEQQMHVAFDEELTVQQEDIDLQGVAMEIRINAEDPERNFRPSPGPIEQLHFGKGRNVRIDSHIYPGYTISPYYDAMIAKIIVQGKDREDVINRMSRVLDETVIGPIKTNLSFQRFLLDHPQIRSNAYDIHFLDKNNLV</sequence>
<dbReference type="GO" id="GO:0006633">
    <property type="term" value="P:fatty acid biosynthetic process"/>
    <property type="evidence" value="ECO:0007669"/>
    <property type="project" value="UniProtKB-KW"/>
</dbReference>
<keyword evidence="11 14" id="KW-0092">Biotin</keyword>
<keyword evidence="5 14" id="KW-0436">Ligase</keyword>
<keyword evidence="7 13" id="KW-0547">Nucleotide-binding</keyword>
<name>A0AA43UCV8_9LACT</name>
<proteinExistence type="predicted"/>
<evidence type="ECO:0000256" key="13">
    <source>
        <dbReference type="PROSITE-ProRule" id="PRU00409"/>
    </source>
</evidence>
<dbReference type="FunFam" id="3.40.50.20:FF:000010">
    <property type="entry name" value="Propionyl-CoA carboxylase subunit alpha"/>
    <property type="match status" value="1"/>
</dbReference>
<dbReference type="InterPro" id="IPR004549">
    <property type="entry name" value="Acetyl_CoA_COase_biotin_COase"/>
</dbReference>
<keyword evidence="6" id="KW-0479">Metal-binding</keyword>
<dbReference type="Gene3D" id="3.30.470.20">
    <property type="entry name" value="ATP-grasp fold, B domain"/>
    <property type="match status" value="1"/>
</dbReference>
<dbReference type="EC" id="6.3.4.14" evidence="4 14"/>
<dbReference type="InterPro" id="IPR011054">
    <property type="entry name" value="Rudment_hybrid_motif"/>
</dbReference>
<evidence type="ECO:0000313" key="17">
    <source>
        <dbReference type="EMBL" id="MDO5457613.1"/>
    </source>
</evidence>
<dbReference type="GO" id="GO:0005524">
    <property type="term" value="F:ATP binding"/>
    <property type="evidence" value="ECO:0007669"/>
    <property type="project" value="UniProtKB-UniRule"/>
</dbReference>
<dbReference type="InterPro" id="IPR016185">
    <property type="entry name" value="PreATP-grasp_dom_sf"/>
</dbReference>
<feature type="domain" description="Biotin carboxylation" evidence="16">
    <location>
        <begin position="1"/>
        <end position="446"/>
    </location>
</feature>
<dbReference type="PANTHER" id="PTHR48095:SF2">
    <property type="entry name" value="BIOTIN CARBOXYLASE, CHLOROPLASTIC"/>
    <property type="match status" value="1"/>
</dbReference>